<evidence type="ECO:0000313" key="2">
    <source>
        <dbReference type="EMBL" id="TYK06491.1"/>
    </source>
</evidence>
<evidence type="ECO:0000313" key="3">
    <source>
        <dbReference type="Proteomes" id="UP000321947"/>
    </source>
</evidence>
<reference evidence="2 3" key="1">
    <citation type="submission" date="2019-08" db="EMBL/GenBank/DDBJ databases">
        <title>Draft genome sequences of two oriental melons (Cucumis melo L. var makuwa).</title>
        <authorList>
            <person name="Kwon S.-Y."/>
        </authorList>
    </citation>
    <scope>NUCLEOTIDE SEQUENCE [LARGE SCALE GENOMIC DNA]</scope>
    <source>
        <strain evidence="3">cv. Chang Bougi</strain>
        <tissue evidence="2">Leaf</tissue>
    </source>
</reference>
<dbReference type="PANTHER" id="PTHR24559">
    <property type="entry name" value="TRANSPOSON TY3-I GAG-POL POLYPROTEIN"/>
    <property type="match status" value="1"/>
</dbReference>
<feature type="domain" description="Reverse transcriptase" evidence="1">
    <location>
        <begin position="1"/>
        <end position="67"/>
    </location>
</feature>
<comment type="caution">
    <text evidence="2">The sequence shown here is derived from an EMBL/GenBank/DDBJ whole genome shotgun (WGS) entry which is preliminary data.</text>
</comment>
<sequence>MNEIFHEYLDNFVVVYLDDIVVYSSTMKEHKDHLQMVFQKLKENQLYVKKEKCSFVQQQINFLGHVIECRRIDMEEGKIVAIHDWGIPKSVTLLSRISQLLWAIYRSCEALIVICLYVRFRSDKGVLLKKKSVKEWDDDPSKMKRLIILKIKFKGKEAALKESDGGKVGMIKELNYKKS</sequence>
<dbReference type="InterPro" id="IPR043502">
    <property type="entry name" value="DNA/RNA_pol_sf"/>
</dbReference>
<dbReference type="InterPro" id="IPR043128">
    <property type="entry name" value="Rev_trsase/Diguanyl_cyclase"/>
</dbReference>
<gene>
    <name evidence="2" type="ORF">E5676_scaffold70G00180</name>
</gene>
<organism evidence="2 3">
    <name type="scientific">Cucumis melo var. makuwa</name>
    <name type="common">Oriental melon</name>
    <dbReference type="NCBI Taxonomy" id="1194695"/>
    <lineage>
        <taxon>Eukaryota</taxon>
        <taxon>Viridiplantae</taxon>
        <taxon>Streptophyta</taxon>
        <taxon>Embryophyta</taxon>
        <taxon>Tracheophyta</taxon>
        <taxon>Spermatophyta</taxon>
        <taxon>Magnoliopsida</taxon>
        <taxon>eudicotyledons</taxon>
        <taxon>Gunneridae</taxon>
        <taxon>Pentapetalae</taxon>
        <taxon>rosids</taxon>
        <taxon>fabids</taxon>
        <taxon>Cucurbitales</taxon>
        <taxon>Cucurbitaceae</taxon>
        <taxon>Benincaseae</taxon>
        <taxon>Cucumis</taxon>
    </lineage>
</organism>
<dbReference type="Pfam" id="PF00078">
    <property type="entry name" value="RVT_1"/>
    <property type="match status" value="1"/>
</dbReference>
<dbReference type="InterPro" id="IPR000477">
    <property type="entry name" value="RT_dom"/>
</dbReference>
<protein>
    <submittedName>
        <fullName evidence="2">Putative mitochondrial protein</fullName>
    </submittedName>
</protein>
<dbReference type="Proteomes" id="UP000321947">
    <property type="component" value="Unassembled WGS sequence"/>
</dbReference>
<name>A0A5D3C3L4_CUCMM</name>
<dbReference type="PANTHER" id="PTHR24559:SF436">
    <property type="entry name" value="RNA-DIRECTED DNA POLYMERASE HOMOLOG"/>
    <property type="match status" value="1"/>
</dbReference>
<accession>A0A5D3C3L4</accession>
<evidence type="ECO:0000259" key="1">
    <source>
        <dbReference type="PROSITE" id="PS50878"/>
    </source>
</evidence>
<proteinExistence type="predicted"/>
<dbReference type="AlphaFoldDB" id="A0A5D3C3L4"/>
<dbReference type="Gene3D" id="3.30.70.270">
    <property type="match status" value="1"/>
</dbReference>
<dbReference type="PROSITE" id="PS50878">
    <property type="entry name" value="RT_POL"/>
    <property type="match status" value="1"/>
</dbReference>
<dbReference type="CDD" id="cd01647">
    <property type="entry name" value="RT_LTR"/>
    <property type="match status" value="1"/>
</dbReference>
<dbReference type="FunFam" id="3.30.70.270:FF:000003">
    <property type="entry name" value="Transposon Ty3-G Gag-Pol polyprotein"/>
    <property type="match status" value="1"/>
</dbReference>
<dbReference type="EMBL" id="SSTD01013523">
    <property type="protein sequence ID" value="TYK06491.1"/>
    <property type="molecule type" value="Genomic_DNA"/>
</dbReference>
<dbReference type="SUPFAM" id="SSF56672">
    <property type="entry name" value="DNA/RNA polymerases"/>
    <property type="match status" value="1"/>
</dbReference>
<dbReference type="InterPro" id="IPR053134">
    <property type="entry name" value="RNA-dir_DNA_polymerase"/>
</dbReference>